<proteinExistence type="inferred from homology"/>
<dbReference type="GO" id="GO:0016020">
    <property type="term" value="C:membrane"/>
    <property type="evidence" value="ECO:0007669"/>
    <property type="project" value="UniProtKB-SubCell"/>
</dbReference>
<organism evidence="8 9">
    <name type="scientific">Cytospora leucostoma</name>
    <dbReference type="NCBI Taxonomy" id="1230097"/>
    <lineage>
        <taxon>Eukaryota</taxon>
        <taxon>Fungi</taxon>
        <taxon>Dikarya</taxon>
        <taxon>Ascomycota</taxon>
        <taxon>Pezizomycotina</taxon>
        <taxon>Sordariomycetes</taxon>
        <taxon>Sordariomycetidae</taxon>
        <taxon>Diaporthales</taxon>
        <taxon>Cytosporaceae</taxon>
        <taxon>Cytospora</taxon>
    </lineage>
</organism>
<dbReference type="STRING" id="1230097.A0A423VJG9"/>
<feature type="transmembrane region" description="Helical" evidence="6">
    <location>
        <begin position="224"/>
        <end position="244"/>
    </location>
</feature>
<dbReference type="PANTHER" id="PTHR33048:SF156">
    <property type="entry name" value="INTEGRAL MEMBRANE PROTEIN"/>
    <property type="match status" value="1"/>
</dbReference>
<evidence type="ECO:0000256" key="1">
    <source>
        <dbReference type="ARBA" id="ARBA00004141"/>
    </source>
</evidence>
<dbReference type="InParanoid" id="A0A423VJG9"/>
<comment type="caution">
    <text evidence="8">The sequence shown here is derived from an EMBL/GenBank/DDBJ whole genome shotgun (WGS) entry which is preliminary data.</text>
</comment>
<comment type="similarity">
    <text evidence="5">Belongs to the SAT4 family.</text>
</comment>
<keyword evidence="4 6" id="KW-0472">Membrane</keyword>
<reference evidence="8 9" key="1">
    <citation type="submission" date="2015-09" db="EMBL/GenBank/DDBJ databases">
        <title>Host preference determinants of Valsa canker pathogens revealed by comparative genomics.</title>
        <authorList>
            <person name="Yin Z."/>
            <person name="Huang L."/>
        </authorList>
    </citation>
    <scope>NUCLEOTIDE SEQUENCE [LARGE SCALE GENOMIC DNA]</scope>
    <source>
        <strain evidence="8 9">SXYLt</strain>
    </source>
</reference>
<name>A0A423VJG9_9PEZI</name>
<dbReference type="InterPro" id="IPR049326">
    <property type="entry name" value="Rhodopsin_dom_fungi"/>
</dbReference>
<comment type="subcellular location">
    <subcellularLocation>
        <location evidence="1">Membrane</location>
        <topology evidence="1">Multi-pass membrane protein</topology>
    </subcellularLocation>
</comment>
<dbReference type="OrthoDB" id="5429740at2759"/>
<dbReference type="InterPro" id="IPR052337">
    <property type="entry name" value="SAT4-like"/>
</dbReference>
<feature type="domain" description="Rhodopsin" evidence="7">
    <location>
        <begin position="44"/>
        <end position="286"/>
    </location>
</feature>
<feature type="transmembrane region" description="Helical" evidence="6">
    <location>
        <begin position="137"/>
        <end position="160"/>
    </location>
</feature>
<evidence type="ECO:0000313" key="9">
    <source>
        <dbReference type="Proteomes" id="UP000285146"/>
    </source>
</evidence>
<feature type="transmembrane region" description="Helical" evidence="6">
    <location>
        <begin position="256"/>
        <end position="281"/>
    </location>
</feature>
<keyword evidence="2 6" id="KW-0812">Transmembrane</keyword>
<dbReference type="PANTHER" id="PTHR33048">
    <property type="entry name" value="PTH11-LIKE INTEGRAL MEMBRANE PROTEIN (AFU_ORTHOLOGUE AFUA_5G11245)"/>
    <property type="match status" value="1"/>
</dbReference>
<evidence type="ECO:0000313" key="8">
    <source>
        <dbReference type="EMBL" id="ROV91092.1"/>
    </source>
</evidence>
<feature type="transmembrane region" description="Helical" evidence="6">
    <location>
        <begin position="29"/>
        <end position="48"/>
    </location>
</feature>
<gene>
    <name evidence="8" type="ORF">VPNG_09936</name>
</gene>
<dbReference type="EMBL" id="LKEB01000093">
    <property type="protein sequence ID" value="ROV91092.1"/>
    <property type="molecule type" value="Genomic_DNA"/>
</dbReference>
<keyword evidence="3 6" id="KW-1133">Transmembrane helix</keyword>
<evidence type="ECO:0000259" key="7">
    <source>
        <dbReference type="Pfam" id="PF20684"/>
    </source>
</evidence>
<feature type="transmembrane region" description="Helical" evidence="6">
    <location>
        <begin position="100"/>
        <end position="125"/>
    </location>
</feature>
<evidence type="ECO:0000256" key="5">
    <source>
        <dbReference type="ARBA" id="ARBA00038359"/>
    </source>
</evidence>
<accession>A0A423VJG9</accession>
<keyword evidence="9" id="KW-1185">Reference proteome</keyword>
<evidence type="ECO:0000256" key="2">
    <source>
        <dbReference type="ARBA" id="ARBA00022692"/>
    </source>
</evidence>
<dbReference type="Proteomes" id="UP000285146">
    <property type="component" value="Unassembled WGS sequence"/>
</dbReference>
<sequence>MVDAKIEAVFGPLPAGTDLTADTRPGNNAAVAILLVIATISVILRMTSKYITHTGVKYDDYTIILALALVFTTAGLSFAGGTYGAGTHVWALTIPKVVTIYRILFVYTFIYAAAVSTTKISILFFYYRIFQKQAGRLFLICLGVGSFMAAAYPVIIWTTMATACRPASYFWEQFTGVEGSCPVNIKDFFLALGVINMINDIVVLLIPIPQIWKLQMSVRKRLGVIGILTLGSFVCVASIVRIYYLSSFMNAVDVTYLMGPIFIWSSVEPSVGILGACMPTFPPLVRLAKTKATQGYGHSESYGSAPADTVWSARRRQNRLNEDELQLTNIERGSATNFNGKGIMVQSEIDQCSSVIDKGN</sequence>
<evidence type="ECO:0000256" key="4">
    <source>
        <dbReference type="ARBA" id="ARBA00023136"/>
    </source>
</evidence>
<protein>
    <recommendedName>
        <fullName evidence="7">Rhodopsin domain-containing protein</fullName>
    </recommendedName>
</protein>
<evidence type="ECO:0000256" key="3">
    <source>
        <dbReference type="ARBA" id="ARBA00022989"/>
    </source>
</evidence>
<evidence type="ECO:0000256" key="6">
    <source>
        <dbReference type="SAM" id="Phobius"/>
    </source>
</evidence>
<feature type="transmembrane region" description="Helical" evidence="6">
    <location>
        <begin position="60"/>
        <end position="80"/>
    </location>
</feature>
<dbReference type="AlphaFoldDB" id="A0A423VJG9"/>
<dbReference type="Pfam" id="PF20684">
    <property type="entry name" value="Fung_rhodopsin"/>
    <property type="match status" value="1"/>
</dbReference>
<feature type="transmembrane region" description="Helical" evidence="6">
    <location>
        <begin position="188"/>
        <end position="212"/>
    </location>
</feature>